<dbReference type="InterPro" id="IPR036188">
    <property type="entry name" value="FAD/NAD-bd_sf"/>
</dbReference>
<evidence type="ECO:0000313" key="2">
    <source>
        <dbReference type="EMBL" id="NRF66880.1"/>
    </source>
</evidence>
<reference evidence="2 3" key="1">
    <citation type="submission" date="2020-05" db="EMBL/GenBank/DDBJ databases">
        <title>Aquincola sp. isolate from soil.</title>
        <authorList>
            <person name="Han J."/>
            <person name="Kim D.-U."/>
        </authorList>
    </citation>
    <scope>NUCLEOTIDE SEQUENCE [LARGE SCALE GENOMIC DNA]</scope>
    <source>
        <strain evidence="2 3">S2</strain>
    </source>
</reference>
<dbReference type="RefSeq" id="WP_173121975.1">
    <property type="nucleotide sequence ID" value="NZ_JABRWJ010000002.1"/>
</dbReference>
<dbReference type="InterPro" id="IPR002937">
    <property type="entry name" value="Amino_oxidase"/>
</dbReference>
<name>A0ABX2EE37_9BURK</name>
<evidence type="ECO:0000313" key="3">
    <source>
        <dbReference type="Proteomes" id="UP000737171"/>
    </source>
</evidence>
<dbReference type="SUPFAM" id="SSF51905">
    <property type="entry name" value="FAD/NAD(P)-binding domain"/>
    <property type="match status" value="1"/>
</dbReference>
<evidence type="ECO:0000259" key="1">
    <source>
        <dbReference type="Pfam" id="PF01593"/>
    </source>
</evidence>
<dbReference type="Proteomes" id="UP000737171">
    <property type="component" value="Unassembled WGS sequence"/>
</dbReference>
<proteinExistence type="predicted"/>
<keyword evidence="3" id="KW-1185">Reference proteome</keyword>
<dbReference type="Pfam" id="PF01593">
    <property type="entry name" value="Amino_oxidase"/>
    <property type="match status" value="1"/>
</dbReference>
<sequence length="580" mass="65369">MRKVTIVGAGIAGMSAALRLLERGFHVTLLEQDDFMGGMLRACTFPDERNGDRHEHSYHMLMNWYLNLWDIIDELDLRDNWSPSFAFYFLSKGEPNHKMLNVGSPADLLRNVTSGCAPLPDMFLFMYSMIDLLATPMHQDSLLDEQSVNGFMASRKYSTDRAAQLQQKVWETVWAIPSYNASAKGYKNFLKYGNFHPTPQIWIFRKNKYDALIGPIERKLRSYGERFTFMPMAYVHGMDLDEHGRVSALRWSQMDHSPSIDPRGWHKPRVPKEPNRPPLPVDGDLILAVTPGAMTRMVDTPVFVRAPKLGDMHYLNSVPMASVELHFKKGVWLKNVPKDVCVLMDAKYQMTFLDYSQHWPHQHSTFLYVTCSDCEALMSVPPETRIGADEHSPGRVVLDLAHPTTAIEFLLQQLNETMPFDVNEVDLERTRIQTNRGEDLFANETGSEQFRPDTVTNLPNLFLAGTYVRNYADVATIEGAVTSGLMAAEAVRERSGVMPPITVKHAGYHHESVFGALKLLWAPYAYGAKLWSMANDAYGTPNGNLMNQWIGAWASLGNLIDRGRAGATGAPGARSNIPRP</sequence>
<feature type="domain" description="Amine oxidase" evidence="1">
    <location>
        <begin position="285"/>
        <end position="491"/>
    </location>
</feature>
<comment type="caution">
    <text evidence="2">The sequence shown here is derived from an EMBL/GenBank/DDBJ whole genome shotgun (WGS) entry which is preliminary data.</text>
</comment>
<organism evidence="2 3">
    <name type="scientific">Pseudaquabacterium terrae</name>
    <dbReference type="NCBI Taxonomy" id="2732868"/>
    <lineage>
        <taxon>Bacteria</taxon>
        <taxon>Pseudomonadati</taxon>
        <taxon>Pseudomonadota</taxon>
        <taxon>Betaproteobacteria</taxon>
        <taxon>Burkholderiales</taxon>
        <taxon>Sphaerotilaceae</taxon>
        <taxon>Pseudaquabacterium</taxon>
    </lineage>
</organism>
<dbReference type="EMBL" id="JABRWJ010000002">
    <property type="protein sequence ID" value="NRF66880.1"/>
    <property type="molecule type" value="Genomic_DNA"/>
</dbReference>
<dbReference type="PANTHER" id="PTHR42923">
    <property type="entry name" value="PROTOPORPHYRINOGEN OXIDASE"/>
    <property type="match status" value="1"/>
</dbReference>
<accession>A0ABX2EE37</accession>
<dbReference type="Gene3D" id="3.50.50.60">
    <property type="entry name" value="FAD/NAD(P)-binding domain"/>
    <property type="match status" value="1"/>
</dbReference>
<protein>
    <submittedName>
        <fullName evidence="2">Oleate hydratase</fullName>
    </submittedName>
</protein>
<gene>
    <name evidence="2" type="ORF">HLB44_07785</name>
</gene>
<dbReference type="Pfam" id="PF13450">
    <property type="entry name" value="NAD_binding_8"/>
    <property type="match status" value="1"/>
</dbReference>
<dbReference type="InterPro" id="IPR050464">
    <property type="entry name" value="Zeta_carotene_desat/Oxidored"/>
</dbReference>